<gene>
    <name evidence="5" type="ORF">CQW23_21740</name>
</gene>
<name>A0A2G2VYU7_CAPBA</name>
<evidence type="ECO:0000259" key="4">
    <source>
        <dbReference type="Pfam" id="PF02902"/>
    </source>
</evidence>
<protein>
    <recommendedName>
        <fullName evidence="4">Ubiquitin-like protease family profile domain-containing protein</fullName>
    </recommendedName>
</protein>
<reference evidence="5 6" key="1">
    <citation type="journal article" date="2017" name="Genome Biol.">
        <title>New reference genome sequences of hot pepper reveal the massive evolution of plant disease-resistance genes by retroduplication.</title>
        <authorList>
            <person name="Kim S."/>
            <person name="Park J."/>
            <person name="Yeom S.I."/>
            <person name="Kim Y.M."/>
            <person name="Seo E."/>
            <person name="Kim K.T."/>
            <person name="Kim M.S."/>
            <person name="Lee J.M."/>
            <person name="Cheong K."/>
            <person name="Shin H.S."/>
            <person name="Kim S.B."/>
            <person name="Han K."/>
            <person name="Lee J."/>
            <person name="Park M."/>
            <person name="Lee H.A."/>
            <person name="Lee H.Y."/>
            <person name="Lee Y."/>
            <person name="Oh S."/>
            <person name="Lee J.H."/>
            <person name="Choi E."/>
            <person name="Choi E."/>
            <person name="Lee S.E."/>
            <person name="Jeon J."/>
            <person name="Kim H."/>
            <person name="Choi G."/>
            <person name="Song H."/>
            <person name="Lee J."/>
            <person name="Lee S.C."/>
            <person name="Kwon J.K."/>
            <person name="Lee H.Y."/>
            <person name="Koo N."/>
            <person name="Hong Y."/>
            <person name="Kim R.W."/>
            <person name="Kang W.H."/>
            <person name="Huh J.H."/>
            <person name="Kang B.C."/>
            <person name="Yang T.J."/>
            <person name="Lee Y.H."/>
            <person name="Bennetzen J.L."/>
            <person name="Choi D."/>
        </authorList>
    </citation>
    <scope>NUCLEOTIDE SEQUENCE [LARGE SCALE GENOMIC DNA]</scope>
    <source>
        <strain evidence="6">cv. PBC81</strain>
    </source>
</reference>
<dbReference type="SUPFAM" id="SSF54001">
    <property type="entry name" value="Cysteine proteinases"/>
    <property type="match status" value="1"/>
</dbReference>
<dbReference type="EMBL" id="MLFT02000009">
    <property type="protein sequence ID" value="PHT38167.1"/>
    <property type="molecule type" value="Genomic_DNA"/>
</dbReference>
<dbReference type="InterPro" id="IPR003653">
    <property type="entry name" value="Peptidase_C48_C"/>
</dbReference>
<evidence type="ECO:0000256" key="3">
    <source>
        <dbReference type="ARBA" id="ARBA00022801"/>
    </source>
</evidence>
<dbReference type="InterPro" id="IPR038765">
    <property type="entry name" value="Papain-like_cys_pep_sf"/>
</dbReference>
<keyword evidence="2" id="KW-0645">Protease</keyword>
<dbReference type="PANTHER" id="PTHR33022:SF13">
    <property type="entry name" value="UBIQUITIN-LIKE PROTEASE FAMILY PROFILE DOMAIN-CONTAINING PROTEIN"/>
    <property type="match status" value="1"/>
</dbReference>
<sequence length="135" mass="15280">MLDLVAEGLSYLYSSPTKKGKYGSGFLDPKGGLTVDLTDRQVLGGPSSVPLDQDWKNLDAYRDKMSQRTKLLNQHSFEVEYEQNITQQKCDSLDCGVFVAGYTEYLSEEIDVPSVCFEAEYHRMRYASLLQNYGL</sequence>
<dbReference type="OrthoDB" id="1291327at2759"/>
<evidence type="ECO:0000313" key="5">
    <source>
        <dbReference type="EMBL" id="PHT38167.1"/>
    </source>
</evidence>
<dbReference type="GO" id="GO:0008234">
    <property type="term" value="F:cysteine-type peptidase activity"/>
    <property type="evidence" value="ECO:0007669"/>
    <property type="project" value="InterPro"/>
</dbReference>
<reference evidence="6" key="2">
    <citation type="journal article" date="2017" name="J. Anim. Genet.">
        <title>Multiple reference genome sequences of hot pepper reveal the massive evolution of plant disease resistance genes by retroduplication.</title>
        <authorList>
            <person name="Kim S."/>
            <person name="Park J."/>
            <person name="Yeom S.-I."/>
            <person name="Kim Y.-M."/>
            <person name="Seo E."/>
            <person name="Kim K.-T."/>
            <person name="Kim M.-S."/>
            <person name="Lee J.M."/>
            <person name="Cheong K."/>
            <person name="Shin H.-S."/>
            <person name="Kim S.-B."/>
            <person name="Han K."/>
            <person name="Lee J."/>
            <person name="Park M."/>
            <person name="Lee H.-A."/>
            <person name="Lee H.-Y."/>
            <person name="Lee Y."/>
            <person name="Oh S."/>
            <person name="Lee J.H."/>
            <person name="Choi E."/>
            <person name="Choi E."/>
            <person name="Lee S.E."/>
            <person name="Jeon J."/>
            <person name="Kim H."/>
            <person name="Choi G."/>
            <person name="Song H."/>
            <person name="Lee J."/>
            <person name="Lee S.-C."/>
            <person name="Kwon J.-K."/>
            <person name="Lee H.-Y."/>
            <person name="Koo N."/>
            <person name="Hong Y."/>
            <person name="Kim R.W."/>
            <person name="Kang W.-H."/>
            <person name="Huh J.H."/>
            <person name="Kang B.-C."/>
            <person name="Yang T.-J."/>
            <person name="Lee Y.-H."/>
            <person name="Bennetzen J.L."/>
            <person name="Choi D."/>
        </authorList>
    </citation>
    <scope>NUCLEOTIDE SEQUENCE [LARGE SCALE GENOMIC DNA]</scope>
    <source>
        <strain evidence="6">cv. PBC81</strain>
    </source>
</reference>
<evidence type="ECO:0000256" key="2">
    <source>
        <dbReference type="ARBA" id="ARBA00022670"/>
    </source>
</evidence>
<evidence type="ECO:0000256" key="1">
    <source>
        <dbReference type="ARBA" id="ARBA00005234"/>
    </source>
</evidence>
<dbReference type="Proteomes" id="UP000224567">
    <property type="component" value="Unassembled WGS sequence"/>
</dbReference>
<dbReference type="PANTHER" id="PTHR33022">
    <property type="entry name" value="DUF1985 DOMAIN-CONTAINING PROTEIN"/>
    <property type="match status" value="1"/>
</dbReference>
<dbReference type="Gene3D" id="3.40.395.10">
    <property type="entry name" value="Adenoviral Proteinase, Chain A"/>
    <property type="match status" value="1"/>
</dbReference>
<organism evidence="5 6">
    <name type="scientific">Capsicum baccatum</name>
    <name type="common">Peruvian pepper</name>
    <dbReference type="NCBI Taxonomy" id="33114"/>
    <lineage>
        <taxon>Eukaryota</taxon>
        <taxon>Viridiplantae</taxon>
        <taxon>Streptophyta</taxon>
        <taxon>Embryophyta</taxon>
        <taxon>Tracheophyta</taxon>
        <taxon>Spermatophyta</taxon>
        <taxon>Magnoliopsida</taxon>
        <taxon>eudicotyledons</taxon>
        <taxon>Gunneridae</taxon>
        <taxon>Pentapetalae</taxon>
        <taxon>asterids</taxon>
        <taxon>lamiids</taxon>
        <taxon>Solanales</taxon>
        <taxon>Solanaceae</taxon>
        <taxon>Solanoideae</taxon>
        <taxon>Capsiceae</taxon>
        <taxon>Capsicum</taxon>
    </lineage>
</organism>
<evidence type="ECO:0000313" key="6">
    <source>
        <dbReference type="Proteomes" id="UP000224567"/>
    </source>
</evidence>
<dbReference type="GO" id="GO:0006508">
    <property type="term" value="P:proteolysis"/>
    <property type="evidence" value="ECO:0007669"/>
    <property type="project" value="UniProtKB-KW"/>
</dbReference>
<proteinExistence type="inferred from homology"/>
<feature type="domain" description="Ubiquitin-like protease family profile" evidence="4">
    <location>
        <begin position="69"/>
        <end position="128"/>
    </location>
</feature>
<accession>A0A2G2VYU7</accession>
<keyword evidence="6" id="KW-1185">Reference proteome</keyword>
<comment type="similarity">
    <text evidence="1">Belongs to the peptidase C48 family.</text>
</comment>
<dbReference type="AlphaFoldDB" id="A0A2G2VYU7"/>
<comment type="caution">
    <text evidence="5">The sequence shown here is derived from an EMBL/GenBank/DDBJ whole genome shotgun (WGS) entry which is preliminary data.</text>
</comment>
<keyword evidence="3" id="KW-0378">Hydrolase</keyword>
<dbReference type="Pfam" id="PF02902">
    <property type="entry name" value="Peptidase_C48"/>
    <property type="match status" value="1"/>
</dbReference>